<dbReference type="OrthoDB" id="9782542at2"/>
<dbReference type="AlphaFoldDB" id="A0A2K1SUL3"/>
<reference evidence="6" key="1">
    <citation type="submission" date="2016-10" db="EMBL/GenBank/DDBJ databases">
        <authorList>
            <person name="Bumgarner R.E."/>
            <person name="Fredricks D.N."/>
            <person name="Srinivasan S."/>
        </authorList>
    </citation>
    <scope>NUCLEOTIDE SEQUENCE [LARGE SCALE GENOMIC DNA]</scope>
    <source>
        <strain evidence="6">KA00225</strain>
    </source>
</reference>
<feature type="transmembrane region" description="Helical" evidence="3">
    <location>
        <begin position="39"/>
        <end position="60"/>
    </location>
</feature>
<evidence type="ECO:0000313" key="6">
    <source>
        <dbReference type="Proteomes" id="UP000236146"/>
    </source>
</evidence>
<feature type="domain" description="Cell envelope-related transcriptional attenuator" evidence="4">
    <location>
        <begin position="122"/>
        <end position="285"/>
    </location>
</feature>
<feature type="region of interest" description="Disordered" evidence="2">
    <location>
        <begin position="367"/>
        <end position="435"/>
    </location>
</feature>
<dbReference type="NCBIfam" id="TIGR00350">
    <property type="entry name" value="lytR_cpsA_psr"/>
    <property type="match status" value="1"/>
</dbReference>
<comment type="caution">
    <text evidence="5">The sequence shown here is derived from an EMBL/GenBank/DDBJ whole genome shotgun (WGS) entry which is preliminary data.</text>
</comment>
<gene>
    <name evidence="5" type="ORF">BFS05_04055</name>
</gene>
<dbReference type="Proteomes" id="UP000236146">
    <property type="component" value="Unassembled WGS sequence"/>
</dbReference>
<sequence length="463" mass="50549">MVTSRHPRVYGNHARTKVTRLAAPRHSLGFSINNRVKNLVCMSLVAILTFFSTIVSITWMDFSTTISNNSVHVIYGSSGKKSSEPIDPNAGKPITFLLLGQDTREGKNNNFAHDGETDNHQSDTAMVVQISADRSYVNIVSIPRDSMVNAPECDTTRGRIPAREHVMFNSIFAYGYAQGGDLSSAASCSLKTVNSLTGLDIDNFIVADFNGLSEMINAIGGVDLCIPVTTHDVYTGVTLKRGMRHLNGVTATQYARMRHDSASDGSDIMRTTRQQYLIKQLVHQALSKNLLTESGQLYQLAKSALNSLNISSGLANPATLVGLAMSLHKLDTSHIYARTIPIVADPSNPNRVVWDASAQEVWEKMRENRPLTNKRHNASSHPKSSDNVQNDNTQNNSSDHKSEYGPVNPKTGLVKDSSGRLIDPNTGGIVNPEDGTIRDPNTGYYMGIADKYINNTICAVPKS</sequence>
<name>A0A2K1SUL3_GARVA</name>
<dbReference type="InterPro" id="IPR050922">
    <property type="entry name" value="LytR/CpsA/Psr_CW_biosynth"/>
</dbReference>
<evidence type="ECO:0000256" key="1">
    <source>
        <dbReference type="ARBA" id="ARBA00006068"/>
    </source>
</evidence>
<proteinExistence type="inferred from homology"/>
<organism evidence="5 6">
    <name type="scientific">Gardnerella vaginalis</name>
    <dbReference type="NCBI Taxonomy" id="2702"/>
    <lineage>
        <taxon>Bacteria</taxon>
        <taxon>Bacillati</taxon>
        <taxon>Actinomycetota</taxon>
        <taxon>Actinomycetes</taxon>
        <taxon>Bifidobacteriales</taxon>
        <taxon>Bifidobacteriaceae</taxon>
        <taxon>Gardnerella</taxon>
    </lineage>
</organism>
<keyword evidence="3" id="KW-0472">Membrane</keyword>
<evidence type="ECO:0000256" key="3">
    <source>
        <dbReference type="SAM" id="Phobius"/>
    </source>
</evidence>
<accession>A0A2K1SUL3</accession>
<keyword evidence="3" id="KW-1133">Transmembrane helix</keyword>
<dbReference type="PANTHER" id="PTHR33392:SF6">
    <property type="entry name" value="POLYISOPRENYL-TEICHOIC ACID--PEPTIDOGLYCAN TEICHOIC ACID TRANSFERASE TAGU"/>
    <property type="match status" value="1"/>
</dbReference>
<dbReference type="PANTHER" id="PTHR33392">
    <property type="entry name" value="POLYISOPRENYL-TEICHOIC ACID--PEPTIDOGLYCAN TEICHOIC ACID TRANSFERASE TAGU"/>
    <property type="match status" value="1"/>
</dbReference>
<dbReference type="EMBL" id="MNLH01000003">
    <property type="protein sequence ID" value="PNS43224.1"/>
    <property type="molecule type" value="Genomic_DNA"/>
</dbReference>
<protein>
    <submittedName>
        <fullName evidence="5">Transcriptional regulator</fullName>
    </submittedName>
</protein>
<feature type="compositionally biased region" description="Polar residues" evidence="2">
    <location>
        <begin position="379"/>
        <end position="397"/>
    </location>
</feature>
<dbReference type="InterPro" id="IPR004474">
    <property type="entry name" value="LytR_CpsA_psr"/>
</dbReference>
<dbReference type="Pfam" id="PF03816">
    <property type="entry name" value="LytR_cpsA_psr"/>
    <property type="match status" value="1"/>
</dbReference>
<evidence type="ECO:0000313" key="5">
    <source>
        <dbReference type="EMBL" id="PNS43224.1"/>
    </source>
</evidence>
<evidence type="ECO:0000256" key="2">
    <source>
        <dbReference type="SAM" id="MobiDB-lite"/>
    </source>
</evidence>
<comment type="similarity">
    <text evidence="1">Belongs to the LytR/CpsA/Psr (LCP) family.</text>
</comment>
<evidence type="ECO:0000259" key="4">
    <source>
        <dbReference type="Pfam" id="PF03816"/>
    </source>
</evidence>
<dbReference type="Gene3D" id="3.40.630.190">
    <property type="entry name" value="LCP protein"/>
    <property type="match status" value="1"/>
</dbReference>
<keyword evidence="3" id="KW-0812">Transmembrane</keyword>